<sequence>MNYDMQAEIQRRCDAIGLQLECAGSGSPTAKYVIISEAPGDTEVQSKIPLIGNAGRYLWQELAKIGITRNQCYVTNVVKRKLAKSSDSKDEAISIGELAHWESILRYELSNLVNGKYILLLGGYACKAIAGYSGVEKWRGSTFTYAKDAGFGTDGRLLITYNPAYILREPSKELAFKSDIGRFKRIIEGRYKEYKIEPIINPTVKEATDYISRLRNEKLAVSFDIETINQETACIGLTNDNHTGMCIAFRDSERSVYTVPEETEIRIAIARLFADPNVRLIGQNGNFDAYWLWIKDRLRIKNVYADTLLAHHTLYPALPHNLGFLTTQYTEHPYYKDEVDTWRTVGDINKFWEYNVKDVCITRRCWEKMDQELASAGLKDFYYGHVMRLQPHLVQMTANGVLVDDTLREKINTDLTAQLDIQRDKIHELIYVATGDPNYPITDKTLNSPKQLAKLYFTDLKLQGRGKKTDEKNRHAMSMHPSTSPAAREMLKSIDEYRKEYKFVTTYTRSKTDEDGRWRCEWKQYGVQSAPGRLSSAQTLIGTGGNLQNIPGRAKEMFIAPRGYGFVYFDLKQAEAMYVAYKWKVKRLMANFDRAMVDSSYDIHRANAVDIFKVKYEDVPTYDFDDQHRPTLRYKSKRCVHGLNYRLQPDGLAQSAQIPLLDAMRAHRLYHSAFPEVSAAWSSLIDKAIKEQRLYNAYGRRWILLERVEGNEEALKSIVAFDPQSTIGDKVCRTMYLCHDDPEWPRDSDGNLRACISINIHDALVALAPLQDMNKVMRIMIKHAQEPIMIHDKPLIIPAEPGLSKPDKTGIHRWSTIEKVKVHV</sequence>
<feature type="domain" description="3'-5' exonuclease" evidence="4">
    <location>
        <begin position="198"/>
        <end position="374"/>
    </location>
</feature>
<dbReference type="InterPro" id="IPR005122">
    <property type="entry name" value="Uracil-DNA_glycosylase-like"/>
</dbReference>
<dbReference type="InterPro" id="IPR002298">
    <property type="entry name" value="DNA_polymerase_A"/>
</dbReference>
<accession>A0A6J5RZ03</accession>
<dbReference type="GO" id="GO:0006261">
    <property type="term" value="P:DNA-templated DNA replication"/>
    <property type="evidence" value="ECO:0007669"/>
    <property type="project" value="InterPro"/>
</dbReference>
<dbReference type="Gene3D" id="3.40.470.10">
    <property type="entry name" value="Uracil-DNA glycosylase-like domain"/>
    <property type="match status" value="1"/>
</dbReference>
<evidence type="ECO:0000256" key="3">
    <source>
        <dbReference type="SAM" id="MobiDB-lite"/>
    </source>
</evidence>
<feature type="domain" description="DNA-directed DNA polymerase family A palm" evidence="5">
    <location>
        <begin position="552"/>
        <end position="772"/>
    </location>
</feature>
<keyword evidence="2" id="KW-1194">Viral DNA replication</keyword>
<dbReference type="InterPro" id="IPR036397">
    <property type="entry name" value="RNaseH_sf"/>
</dbReference>
<gene>
    <name evidence="7" type="ORF">UFOVP1323_33</name>
</gene>
<reference evidence="7" key="1">
    <citation type="submission" date="2020-05" db="EMBL/GenBank/DDBJ databases">
        <authorList>
            <person name="Chiriac C."/>
            <person name="Salcher M."/>
            <person name="Ghai R."/>
            <person name="Kavagutti S V."/>
        </authorList>
    </citation>
    <scope>NUCLEOTIDE SEQUENCE</scope>
</reference>
<dbReference type="SUPFAM" id="SSF56672">
    <property type="entry name" value="DNA/RNA polymerases"/>
    <property type="match status" value="1"/>
</dbReference>
<proteinExistence type="predicted"/>
<dbReference type="GO" id="GO:0006302">
    <property type="term" value="P:double-strand break repair"/>
    <property type="evidence" value="ECO:0007669"/>
    <property type="project" value="TreeGrafter"/>
</dbReference>
<dbReference type="InterPro" id="IPR002562">
    <property type="entry name" value="3'-5'_exonuclease_dom"/>
</dbReference>
<dbReference type="Gene3D" id="1.20.1060.10">
    <property type="entry name" value="Taq DNA Polymerase, Chain T, domain 4"/>
    <property type="match status" value="1"/>
</dbReference>
<dbReference type="GO" id="GO:0039693">
    <property type="term" value="P:viral DNA genome replication"/>
    <property type="evidence" value="ECO:0007669"/>
    <property type="project" value="UniProtKB-KW"/>
</dbReference>
<dbReference type="CDD" id="cd10030">
    <property type="entry name" value="UDG-F4_TTUDGA_SPO1dp_like"/>
    <property type="match status" value="1"/>
</dbReference>
<dbReference type="PANTHER" id="PTHR10133:SF27">
    <property type="entry name" value="DNA POLYMERASE NU"/>
    <property type="match status" value="1"/>
</dbReference>
<dbReference type="SMART" id="SM00986">
    <property type="entry name" value="UDG"/>
    <property type="match status" value="1"/>
</dbReference>
<dbReference type="SMART" id="SM00474">
    <property type="entry name" value="35EXOc"/>
    <property type="match status" value="1"/>
</dbReference>
<keyword evidence="7" id="KW-0540">Nuclease</keyword>
<dbReference type="Pfam" id="PF00476">
    <property type="entry name" value="DNA_pol_A"/>
    <property type="match status" value="1"/>
</dbReference>
<protein>
    <submittedName>
        <fullName evidence="7">PolA DNA polymerase I - 3'-5' exonuclease and polymerase domains</fullName>
    </submittedName>
</protein>
<evidence type="ECO:0000259" key="5">
    <source>
        <dbReference type="SMART" id="SM00482"/>
    </source>
</evidence>
<evidence type="ECO:0000256" key="2">
    <source>
        <dbReference type="ARBA" id="ARBA00023109"/>
    </source>
</evidence>
<dbReference type="GO" id="GO:0008408">
    <property type="term" value="F:3'-5' exonuclease activity"/>
    <property type="evidence" value="ECO:0007669"/>
    <property type="project" value="InterPro"/>
</dbReference>
<keyword evidence="1" id="KW-0235">DNA replication</keyword>
<dbReference type="Gene3D" id="3.30.70.370">
    <property type="match status" value="1"/>
</dbReference>
<keyword evidence="7" id="KW-0269">Exonuclease</keyword>
<dbReference type="SMART" id="SM00482">
    <property type="entry name" value="POLAc"/>
    <property type="match status" value="1"/>
</dbReference>
<dbReference type="SUPFAM" id="SSF52141">
    <property type="entry name" value="Uracil-DNA glycosylase-like"/>
    <property type="match status" value="1"/>
</dbReference>
<dbReference type="Gene3D" id="1.10.150.20">
    <property type="entry name" value="5' to 3' exonuclease, C-terminal subdomain"/>
    <property type="match status" value="1"/>
</dbReference>
<dbReference type="InterPro" id="IPR012337">
    <property type="entry name" value="RNaseH-like_sf"/>
</dbReference>
<dbReference type="InterPro" id="IPR001098">
    <property type="entry name" value="DNA-dir_DNA_pol_A_palm_dom"/>
</dbReference>
<dbReference type="Gene3D" id="3.30.420.10">
    <property type="entry name" value="Ribonuclease H-like superfamily/Ribonuclease H"/>
    <property type="match status" value="1"/>
</dbReference>
<evidence type="ECO:0000259" key="6">
    <source>
        <dbReference type="SMART" id="SM00986"/>
    </source>
</evidence>
<evidence type="ECO:0000313" key="7">
    <source>
        <dbReference type="EMBL" id="CAB4197535.1"/>
    </source>
</evidence>
<evidence type="ECO:0000259" key="4">
    <source>
        <dbReference type="SMART" id="SM00474"/>
    </source>
</evidence>
<dbReference type="EMBL" id="LR797264">
    <property type="protein sequence ID" value="CAB4197535.1"/>
    <property type="molecule type" value="Genomic_DNA"/>
</dbReference>
<organism evidence="7">
    <name type="scientific">uncultured Caudovirales phage</name>
    <dbReference type="NCBI Taxonomy" id="2100421"/>
    <lineage>
        <taxon>Viruses</taxon>
        <taxon>Duplodnaviria</taxon>
        <taxon>Heunggongvirae</taxon>
        <taxon>Uroviricota</taxon>
        <taxon>Caudoviricetes</taxon>
        <taxon>Peduoviridae</taxon>
        <taxon>Maltschvirus</taxon>
        <taxon>Maltschvirus maltsch</taxon>
    </lineage>
</organism>
<dbReference type="InterPro" id="IPR043502">
    <property type="entry name" value="DNA/RNA_pol_sf"/>
</dbReference>
<dbReference type="InterPro" id="IPR036895">
    <property type="entry name" value="Uracil-DNA_glycosylase-like_sf"/>
</dbReference>
<dbReference type="PANTHER" id="PTHR10133">
    <property type="entry name" value="DNA POLYMERASE I"/>
    <property type="match status" value="1"/>
</dbReference>
<keyword evidence="7" id="KW-0378">Hydrolase</keyword>
<dbReference type="Pfam" id="PF03167">
    <property type="entry name" value="UDG"/>
    <property type="match status" value="1"/>
</dbReference>
<dbReference type="SUPFAM" id="SSF53098">
    <property type="entry name" value="Ribonuclease H-like"/>
    <property type="match status" value="1"/>
</dbReference>
<name>A0A6J5RZ03_9CAUD</name>
<evidence type="ECO:0000256" key="1">
    <source>
        <dbReference type="ARBA" id="ARBA00022705"/>
    </source>
</evidence>
<dbReference type="SMART" id="SM00987">
    <property type="entry name" value="UreE_C"/>
    <property type="match status" value="1"/>
</dbReference>
<feature type="domain" description="Uracil-DNA glycosylase-like" evidence="6">
    <location>
        <begin position="23"/>
        <end position="181"/>
    </location>
</feature>
<feature type="region of interest" description="Disordered" evidence="3">
    <location>
        <begin position="466"/>
        <end position="485"/>
    </location>
</feature>
<dbReference type="GO" id="GO:0003677">
    <property type="term" value="F:DNA binding"/>
    <property type="evidence" value="ECO:0007669"/>
    <property type="project" value="InterPro"/>
</dbReference>
<dbReference type="GO" id="GO:0003887">
    <property type="term" value="F:DNA-directed DNA polymerase activity"/>
    <property type="evidence" value="ECO:0007669"/>
    <property type="project" value="InterPro"/>
</dbReference>
<dbReference type="Pfam" id="PF01612">
    <property type="entry name" value="DNA_pol_A_exo1"/>
    <property type="match status" value="1"/>
</dbReference>